<dbReference type="Gene3D" id="3.10.350.10">
    <property type="entry name" value="LysM domain"/>
    <property type="match status" value="4"/>
</dbReference>
<dbReference type="PANTHER" id="PTHR34997">
    <property type="entry name" value="AM15"/>
    <property type="match status" value="1"/>
</dbReference>
<feature type="domain" description="LysM" evidence="5">
    <location>
        <begin position="546"/>
        <end position="591"/>
    </location>
</feature>
<evidence type="ECO:0000256" key="3">
    <source>
        <dbReference type="ARBA" id="ARBA00044955"/>
    </source>
</evidence>
<dbReference type="GO" id="GO:0008061">
    <property type="term" value="F:chitin binding"/>
    <property type="evidence" value="ECO:0007669"/>
    <property type="project" value="UniProtKB-KW"/>
</dbReference>
<name>A0A084AGY7_STACB</name>
<accession>A0A084AGY7</accession>
<feature type="domain" description="LysM" evidence="5">
    <location>
        <begin position="460"/>
        <end position="506"/>
    </location>
</feature>
<feature type="domain" description="LysM" evidence="5">
    <location>
        <begin position="182"/>
        <end position="228"/>
    </location>
</feature>
<evidence type="ECO:0000313" key="7">
    <source>
        <dbReference type="Proteomes" id="UP000028045"/>
    </source>
</evidence>
<dbReference type="SUPFAM" id="SSF54106">
    <property type="entry name" value="LysM domain"/>
    <property type="match status" value="3"/>
</dbReference>
<feature type="domain" description="LysM" evidence="5">
    <location>
        <begin position="320"/>
        <end position="367"/>
    </location>
</feature>
<dbReference type="SMART" id="SM00257">
    <property type="entry name" value="LysM"/>
    <property type="match status" value="4"/>
</dbReference>
<organism evidence="6 7">
    <name type="scientific">Stachybotrys chartarum (strain CBS 109288 / IBT 7711)</name>
    <name type="common">Toxic black mold</name>
    <name type="synonym">Stilbospora chartarum</name>
    <dbReference type="NCBI Taxonomy" id="1280523"/>
    <lineage>
        <taxon>Eukaryota</taxon>
        <taxon>Fungi</taxon>
        <taxon>Dikarya</taxon>
        <taxon>Ascomycota</taxon>
        <taxon>Pezizomycotina</taxon>
        <taxon>Sordariomycetes</taxon>
        <taxon>Hypocreomycetidae</taxon>
        <taxon>Hypocreales</taxon>
        <taxon>Stachybotryaceae</taxon>
        <taxon>Stachybotrys</taxon>
    </lineage>
</organism>
<dbReference type="EMBL" id="KL648733">
    <property type="protein sequence ID" value="KEY64566.1"/>
    <property type="molecule type" value="Genomic_DNA"/>
</dbReference>
<comment type="similarity">
    <text evidence="3">Belongs to the secreted LysM effector family.</text>
</comment>
<dbReference type="HOGENOM" id="CLU_010591_5_2_1"/>
<dbReference type="OrthoDB" id="5985073at2759"/>
<evidence type="ECO:0000256" key="2">
    <source>
        <dbReference type="ARBA" id="ARBA00023026"/>
    </source>
</evidence>
<dbReference type="CDD" id="cd00118">
    <property type="entry name" value="LysM"/>
    <property type="match status" value="3"/>
</dbReference>
<keyword evidence="2" id="KW-0843">Virulence</keyword>
<evidence type="ECO:0000256" key="1">
    <source>
        <dbReference type="ARBA" id="ARBA00022669"/>
    </source>
</evidence>
<dbReference type="Pfam" id="PF01476">
    <property type="entry name" value="LysM"/>
    <property type="match status" value="3"/>
</dbReference>
<dbReference type="Proteomes" id="UP000028045">
    <property type="component" value="Unassembled WGS sequence"/>
</dbReference>
<dbReference type="InterPro" id="IPR036779">
    <property type="entry name" value="LysM_dom_sf"/>
</dbReference>
<keyword evidence="7" id="KW-1185">Reference proteome</keyword>
<dbReference type="InterPro" id="IPR018392">
    <property type="entry name" value="LysM"/>
</dbReference>
<dbReference type="PROSITE" id="PS51782">
    <property type="entry name" value="LYSM"/>
    <property type="match status" value="5"/>
</dbReference>
<feature type="non-terminal residue" evidence="6">
    <location>
        <position position="1"/>
    </location>
</feature>
<reference evidence="6 7" key="1">
    <citation type="journal article" date="2014" name="BMC Genomics">
        <title>Comparative genome sequencing reveals chemotype-specific gene clusters in the toxigenic black mold Stachybotrys.</title>
        <authorList>
            <person name="Semeiks J."/>
            <person name="Borek D."/>
            <person name="Otwinowski Z."/>
            <person name="Grishin N.V."/>
        </authorList>
    </citation>
    <scope>NUCLEOTIDE SEQUENCE [LARGE SCALE GENOMIC DNA]</scope>
    <source>
        <strain evidence="7">CBS 109288 / IBT 7711</strain>
    </source>
</reference>
<evidence type="ECO:0000259" key="5">
    <source>
        <dbReference type="PROSITE" id="PS51782"/>
    </source>
</evidence>
<dbReference type="InterPro" id="IPR052210">
    <property type="entry name" value="LysM1-like"/>
</dbReference>
<proteinExistence type="inferred from homology"/>
<feature type="domain" description="LysM" evidence="5">
    <location>
        <begin position="233"/>
        <end position="281"/>
    </location>
</feature>
<dbReference type="PANTHER" id="PTHR34997:SF1">
    <property type="entry name" value="PEPTIDOGLYCAN-BINDING LYSIN DOMAIN"/>
    <property type="match status" value="1"/>
</dbReference>
<dbReference type="AlphaFoldDB" id="A0A084AGY7"/>
<keyword evidence="1" id="KW-0147">Chitin-binding</keyword>
<evidence type="ECO:0000313" key="6">
    <source>
        <dbReference type="EMBL" id="KEY64566.1"/>
    </source>
</evidence>
<feature type="region of interest" description="Disordered" evidence="4">
    <location>
        <begin position="512"/>
        <end position="536"/>
    </location>
</feature>
<evidence type="ECO:0000256" key="4">
    <source>
        <dbReference type="SAM" id="MobiDB-lite"/>
    </source>
</evidence>
<protein>
    <recommendedName>
        <fullName evidence="5">LysM domain-containing protein</fullName>
    </recommendedName>
</protein>
<gene>
    <name evidence="6" type="ORF">S7711_03630</name>
</gene>
<sequence>QLPSSTFALQVTCHRSLLQTAFAGYFPSENELRSLCRTDCLQSLELFFNSQGESCAEDVMSLDGLTYPVTATIDALLWTYNHTCRQDRETGEFCAPVFEAWGSGNASDQSCSDCVLGSYQLVLGHFLGFTEEAAEDFSSLVESCEATGYPITSPPPNYINQTSATVPTGTSTSPAPVKSCVSTYTVQVDDDCNSISLAQNVSTSNMLYFNNLQAGCADFPGPDTELCMPYTCQVYTVQQGDSCWSIVQDNEHDFSISQLVSWNLDINAGCSNLELLTGAQICISFPGVSADVTVTNPAPSATIAPIPSNIVDNTNTRCSRYYEIRGGDTCASVSQTLGISLSDLYFLNPQINSTTCHNLLAGYSYCVQAVGDIATYPGYNGRPTNPCVGSNELPEMSCYATTYETASPWSFPAVNTTSGTSEISSFSSFPITPISPYPTTPIGNPTPTPFQDDMVDGCGRFYFVVEGDGCFDIAQRWVISLSSLYDWNPNLNGDCTGLTLGTYICVGLGQSSSTSSRNEPPATTTEGGLPPPPGPTQGGTPLDCNAWIMQQEGIFCYDMASNAGISLDCLYELNPALDECRGLWAGYAYCVGTVSNQCI</sequence>